<dbReference type="AlphaFoldDB" id="A0A179EQN4"/>
<name>A0A179EQN4_ENTTH</name>
<sequence>MKKVAYRRKIQNVFFHDDGDTFDIEYFDGQLKINNTKNLKEGDILDFEDDEDDIKDTNNEYFDISSVFEAKIYKNKFSSKSIYIRSKNRFVLKKFIVEDDSYLFQVDFNLSRARLPVTNLFVSIENSNPSMLNLSMLLTQYNIKNNTITFSVKKDHLDNFFADSNQVASFFVGENEPAYRVFSPKDETSNISKGVFGEALIKSTYRTKIFVLGSCYSRRLFTSTEYFNKNYKNFFDVTGTQFQSSLIAITQKKQVEKFSHDIFVNQPKSVQTSVKNELENSFFYNLKNLDIDYLILDIYADIDRGICFLEGDKIVTFSNYVSNKTSFLNGRKFQTLAPLNSFGKYNELFKKAVTEFRKEILNILPEEKLILNHVVLATEYFDEKEQIKKFVKRSSEIRNKNIISEAFFNILKNEFPRAHIVKTDNRKYRASAKSPDGLTYNHYETEYYKDKMTEIKKIIE</sequence>
<dbReference type="RefSeq" id="WP_067484108.1">
    <property type="nucleotide sequence ID" value="NZ_LWMN01000013.1"/>
</dbReference>
<comment type="caution">
    <text evidence="1">The sequence shown here is derived from an EMBL/GenBank/DDBJ whole genome shotgun (WGS) entry which is preliminary data.</text>
</comment>
<gene>
    <name evidence="1" type="ORF">A6E74_08655</name>
</gene>
<dbReference type="EMBL" id="LWMN01000013">
    <property type="protein sequence ID" value="OAQ55547.1"/>
    <property type="molecule type" value="Genomic_DNA"/>
</dbReference>
<protein>
    <submittedName>
        <fullName evidence="1">Uncharacterized protein</fullName>
    </submittedName>
</protein>
<proteinExistence type="predicted"/>
<evidence type="ECO:0000313" key="2">
    <source>
        <dbReference type="Proteomes" id="UP000078516"/>
    </source>
</evidence>
<organism evidence="1 2">
    <name type="scientific">Enterococcus thailandicus</name>
    <dbReference type="NCBI Taxonomy" id="417368"/>
    <lineage>
        <taxon>Bacteria</taxon>
        <taxon>Bacillati</taxon>
        <taxon>Bacillota</taxon>
        <taxon>Bacilli</taxon>
        <taxon>Lactobacillales</taxon>
        <taxon>Enterococcaceae</taxon>
        <taxon>Enterococcus</taxon>
    </lineage>
</organism>
<dbReference type="InterPro" id="IPR046237">
    <property type="entry name" value="DUF6270"/>
</dbReference>
<keyword evidence="2" id="KW-1185">Reference proteome</keyword>
<accession>A0A179EQN4</accession>
<dbReference type="Pfam" id="PF19786">
    <property type="entry name" value="DUF6270"/>
    <property type="match status" value="1"/>
</dbReference>
<reference evidence="1 2" key="1">
    <citation type="submission" date="2016-04" db="EMBL/GenBank/DDBJ databases">
        <title>Draft genome of an Enterococcus thailandicus strain isolated from bovine feces.</title>
        <authorList>
            <person name="Beukers A.G."/>
            <person name="Zaheer R."/>
            <person name="Goji N."/>
            <person name="Cook S.R."/>
            <person name="Amoako K."/>
            <person name="Chaves A.V."/>
            <person name="Ward M.P."/>
            <person name="Mcallister T.A."/>
        </authorList>
    </citation>
    <scope>NUCLEOTIDE SEQUENCE [LARGE SCALE GENOMIC DNA]</scope>
    <source>
        <strain evidence="1 2">F0711D 46</strain>
    </source>
</reference>
<dbReference type="Proteomes" id="UP000078516">
    <property type="component" value="Unassembled WGS sequence"/>
</dbReference>
<evidence type="ECO:0000313" key="1">
    <source>
        <dbReference type="EMBL" id="OAQ55547.1"/>
    </source>
</evidence>